<accession>A0ABM1MVF2</accession>
<evidence type="ECO:0000313" key="4">
    <source>
        <dbReference type="RefSeq" id="XP_017778552.1"/>
    </source>
</evidence>
<evidence type="ECO:0000256" key="2">
    <source>
        <dbReference type="SAM" id="SignalP"/>
    </source>
</evidence>
<feature type="compositionally biased region" description="Polar residues" evidence="1">
    <location>
        <begin position="69"/>
        <end position="88"/>
    </location>
</feature>
<evidence type="ECO:0000256" key="1">
    <source>
        <dbReference type="SAM" id="MobiDB-lite"/>
    </source>
</evidence>
<evidence type="ECO:0000313" key="3">
    <source>
        <dbReference type="Proteomes" id="UP000695000"/>
    </source>
</evidence>
<reference evidence="4" key="1">
    <citation type="submission" date="2025-08" db="UniProtKB">
        <authorList>
            <consortium name="RefSeq"/>
        </authorList>
    </citation>
    <scope>IDENTIFICATION</scope>
    <source>
        <tissue evidence="4">Whole Larva</tissue>
    </source>
</reference>
<sequence>MIKQMIFLGLIAFAVSYPHIDANAEDAEAYGAQVFRNEEQIFRPRRFVGHVNRPRPGQTWSPPNPKPQGPQTSINPSINTNKAGTTNVGVDVKHERPGAKIQAHIDQNVKGPGKSGKPNWNVHAQID</sequence>
<feature type="signal peptide" evidence="2">
    <location>
        <begin position="1"/>
        <end position="16"/>
    </location>
</feature>
<dbReference type="GeneID" id="108564126"/>
<dbReference type="RefSeq" id="XP_017778552.1">
    <property type="nucleotide sequence ID" value="XM_017923063.1"/>
</dbReference>
<dbReference type="Proteomes" id="UP000695000">
    <property type="component" value="Unplaced"/>
</dbReference>
<protein>
    <submittedName>
        <fullName evidence="4">Uncharacterized protein LOC108564126</fullName>
    </submittedName>
</protein>
<organism evidence="3 4">
    <name type="scientific">Nicrophorus vespilloides</name>
    <name type="common">Boreal carrion beetle</name>
    <dbReference type="NCBI Taxonomy" id="110193"/>
    <lineage>
        <taxon>Eukaryota</taxon>
        <taxon>Metazoa</taxon>
        <taxon>Ecdysozoa</taxon>
        <taxon>Arthropoda</taxon>
        <taxon>Hexapoda</taxon>
        <taxon>Insecta</taxon>
        <taxon>Pterygota</taxon>
        <taxon>Neoptera</taxon>
        <taxon>Endopterygota</taxon>
        <taxon>Coleoptera</taxon>
        <taxon>Polyphaga</taxon>
        <taxon>Staphyliniformia</taxon>
        <taxon>Silphidae</taxon>
        <taxon>Nicrophorinae</taxon>
        <taxon>Nicrophorus</taxon>
    </lineage>
</organism>
<feature type="region of interest" description="Disordered" evidence="1">
    <location>
        <begin position="106"/>
        <end position="127"/>
    </location>
</feature>
<keyword evidence="2" id="KW-0732">Signal</keyword>
<keyword evidence="3" id="KW-1185">Reference proteome</keyword>
<name>A0ABM1MVF2_NICVS</name>
<proteinExistence type="predicted"/>
<feature type="region of interest" description="Disordered" evidence="1">
    <location>
        <begin position="47"/>
        <end position="88"/>
    </location>
</feature>
<gene>
    <name evidence="4" type="primary">LOC108564126</name>
</gene>
<feature type="chain" id="PRO_5046378187" evidence="2">
    <location>
        <begin position="17"/>
        <end position="127"/>
    </location>
</feature>